<evidence type="ECO:0000313" key="3">
    <source>
        <dbReference type="Proteomes" id="UP000664654"/>
    </source>
</evidence>
<sequence>MKFPFLTRIAEILLVLSVAIMLLTIWVGYLAPDDFSMATQIGAHISLIFAATLLKIAYVLRCVGRHEQHLEV</sequence>
<keyword evidence="1" id="KW-0472">Membrane</keyword>
<name>A0A939DKC5_9ALTE</name>
<keyword evidence="1" id="KW-1133">Transmembrane helix</keyword>
<evidence type="ECO:0000256" key="1">
    <source>
        <dbReference type="SAM" id="Phobius"/>
    </source>
</evidence>
<accession>A0A939DKC5</accession>
<dbReference type="Proteomes" id="UP000664654">
    <property type="component" value="Unassembled WGS sequence"/>
</dbReference>
<gene>
    <name evidence="2" type="ORF">J0A66_03720</name>
</gene>
<proteinExistence type="predicted"/>
<feature type="transmembrane region" description="Helical" evidence="1">
    <location>
        <begin position="12"/>
        <end position="29"/>
    </location>
</feature>
<keyword evidence="1" id="KW-0812">Transmembrane</keyword>
<organism evidence="2 3">
    <name type="scientific">Bowmanella dokdonensis</name>
    <dbReference type="NCBI Taxonomy" id="751969"/>
    <lineage>
        <taxon>Bacteria</taxon>
        <taxon>Pseudomonadati</taxon>
        <taxon>Pseudomonadota</taxon>
        <taxon>Gammaproteobacteria</taxon>
        <taxon>Alteromonadales</taxon>
        <taxon>Alteromonadaceae</taxon>
        <taxon>Bowmanella</taxon>
    </lineage>
</organism>
<dbReference type="AlphaFoldDB" id="A0A939DKC5"/>
<feature type="transmembrane region" description="Helical" evidence="1">
    <location>
        <begin position="41"/>
        <end position="60"/>
    </location>
</feature>
<keyword evidence="3" id="KW-1185">Reference proteome</keyword>
<dbReference type="EMBL" id="JAFKCV010000002">
    <property type="protein sequence ID" value="MBN7824329.1"/>
    <property type="molecule type" value="Genomic_DNA"/>
</dbReference>
<dbReference type="RefSeq" id="WP_206572449.1">
    <property type="nucleotide sequence ID" value="NZ_JAFKCV010000002.1"/>
</dbReference>
<protein>
    <submittedName>
        <fullName evidence="2">Uncharacterized protein</fullName>
    </submittedName>
</protein>
<evidence type="ECO:0000313" key="2">
    <source>
        <dbReference type="EMBL" id="MBN7824329.1"/>
    </source>
</evidence>
<comment type="caution">
    <text evidence="2">The sequence shown here is derived from an EMBL/GenBank/DDBJ whole genome shotgun (WGS) entry which is preliminary data.</text>
</comment>
<reference evidence="2" key="1">
    <citation type="submission" date="2021-03" db="EMBL/GenBank/DDBJ databases">
        <title>novel species isolated from a fishpond in China.</title>
        <authorList>
            <person name="Lu H."/>
            <person name="Cai Z."/>
        </authorList>
    </citation>
    <scope>NUCLEOTIDE SEQUENCE</scope>
    <source>
        <strain evidence="2">JCM 30855</strain>
    </source>
</reference>